<dbReference type="InterPro" id="IPR057191">
    <property type="entry name" value="DUF7869"/>
</dbReference>
<dbReference type="AlphaFoldDB" id="A0AAW1NDS2"/>
<gene>
    <name evidence="2" type="ORF">QE152_g170</name>
</gene>
<sequence length="211" mass="24371">MVPNDLTNNALFYKQRLKSFNFTIYNVVSKEEDLTNNALFYKQRLKSFNFTIYNVVSKEGNVEGKRGSCEITTCVDSYFKSLPENIEHIICYSDRCGGQNLNKYVAAMCLTAVQKIQHLQTIELKFLVVGHSEMECDCMHSAISTELKRVGKANWPADWKSIARSASRRADKPYLVHDIKLVSWQKMCWLNFSKYTPFILILKILMRTLDG</sequence>
<dbReference type="EMBL" id="JASPKY010000001">
    <property type="protein sequence ID" value="KAK9759276.1"/>
    <property type="molecule type" value="Genomic_DNA"/>
</dbReference>
<proteinExistence type="predicted"/>
<dbReference type="Proteomes" id="UP001458880">
    <property type="component" value="Unassembled WGS sequence"/>
</dbReference>
<keyword evidence="3" id="KW-1185">Reference proteome</keyword>
<protein>
    <recommendedName>
        <fullName evidence="1">DUF7869 domain-containing protein</fullName>
    </recommendedName>
</protein>
<comment type="caution">
    <text evidence="2">The sequence shown here is derived from an EMBL/GenBank/DDBJ whole genome shotgun (WGS) entry which is preliminary data.</text>
</comment>
<name>A0AAW1NDS2_POPJA</name>
<dbReference type="PANTHER" id="PTHR10773">
    <property type="entry name" value="DNA-DIRECTED RNA POLYMERASES I, II, AND III SUBUNIT RPABC2"/>
    <property type="match status" value="1"/>
</dbReference>
<dbReference type="PANTHER" id="PTHR10773:SF19">
    <property type="match status" value="1"/>
</dbReference>
<reference evidence="2 3" key="1">
    <citation type="journal article" date="2024" name="BMC Genomics">
        <title>De novo assembly and annotation of Popillia japonica's genome with initial clues to its potential as an invasive pest.</title>
        <authorList>
            <person name="Cucini C."/>
            <person name="Boschi S."/>
            <person name="Funari R."/>
            <person name="Cardaioli E."/>
            <person name="Iannotti N."/>
            <person name="Marturano G."/>
            <person name="Paoli F."/>
            <person name="Bruttini M."/>
            <person name="Carapelli A."/>
            <person name="Frati F."/>
            <person name="Nardi F."/>
        </authorList>
    </citation>
    <scope>NUCLEOTIDE SEQUENCE [LARGE SCALE GENOMIC DNA]</scope>
    <source>
        <strain evidence="2">DMR45628</strain>
    </source>
</reference>
<evidence type="ECO:0000259" key="1">
    <source>
        <dbReference type="Pfam" id="PF25273"/>
    </source>
</evidence>
<organism evidence="2 3">
    <name type="scientific">Popillia japonica</name>
    <name type="common">Japanese beetle</name>
    <dbReference type="NCBI Taxonomy" id="7064"/>
    <lineage>
        <taxon>Eukaryota</taxon>
        <taxon>Metazoa</taxon>
        <taxon>Ecdysozoa</taxon>
        <taxon>Arthropoda</taxon>
        <taxon>Hexapoda</taxon>
        <taxon>Insecta</taxon>
        <taxon>Pterygota</taxon>
        <taxon>Neoptera</taxon>
        <taxon>Endopterygota</taxon>
        <taxon>Coleoptera</taxon>
        <taxon>Polyphaga</taxon>
        <taxon>Scarabaeiformia</taxon>
        <taxon>Scarabaeidae</taxon>
        <taxon>Rutelinae</taxon>
        <taxon>Popillia</taxon>
    </lineage>
</organism>
<accession>A0AAW1NDS2</accession>
<evidence type="ECO:0000313" key="2">
    <source>
        <dbReference type="EMBL" id="KAK9759276.1"/>
    </source>
</evidence>
<evidence type="ECO:0000313" key="3">
    <source>
        <dbReference type="Proteomes" id="UP001458880"/>
    </source>
</evidence>
<feature type="domain" description="DUF7869" evidence="1">
    <location>
        <begin position="93"/>
        <end position="167"/>
    </location>
</feature>
<dbReference type="Pfam" id="PF25273">
    <property type="entry name" value="DUF7869"/>
    <property type="match status" value="1"/>
</dbReference>